<comment type="caution">
    <text evidence="2">The sequence shown here is derived from an EMBL/GenBank/DDBJ whole genome shotgun (WGS) entry which is preliminary data.</text>
</comment>
<evidence type="ECO:0000313" key="3">
    <source>
        <dbReference type="Proteomes" id="UP000006757"/>
    </source>
</evidence>
<evidence type="ECO:0000256" key="1">
    <source>
        <dbReference type="SAM" id="MobiDB-lite"/>
    </source>
</evidence>
<feature type="compositionally biased region" description="Pro residues" evidence="1">
    <location>
        <begin position="1"/>
        <end position="27"/>
    </location>
</feature>
<keyword evidence="3" id="KW-1185">Reference proteome</keyword>
<organism evidence="2 3">
    <name type="scientific">Trichosporon asahii var. asahii (strain CBS 8904)</name>
    <name type="common">Yeast</name>
    <dbReference type="NCBI Taxonomy" id="1220162"/>
    <lineage>
        <taxon>Eukaryota</taxon>
        <taxon>Fungi</taxon>
        <taxon>Dikarya</taxon>
        <taxon>Basidiomycota</taxon>
        <taxon>Agaricomycotina</taxon>
        <taxon>Tremellomycetes</taxon>
        <taxon>Trichosporonales</taxon>
        <taxon>Trichosporonaceae</taxon>
        <taxon>Trichosporon</taxon>
    </lineage>
</organism>
<dbReference type="EMBL" id="AMBO01000324">
    <property type="protein sequence ID" value="EKD01219.1"/>
    <property type="molecule type" value="Genomic_DNA"/>
</dbReference>
<proteinExistence type="predicted"/>
<protein>
    <submittedName>
        <fullName evidence="2">Uncharacterized protein</fullName>
    </submittedName>
</protein>
<gene>
    <name evidence="2" type="ORF">A1Q2_04542</name>
</gene>
<feature type="region of interest" description="Disordered" evidence="1">
    <location>
        <begin position="1"/>
        <end position="34"/>
    </location>
</feature>
<reference evidence="2 3" key="1">
    <citation type="journal article" date="2012" name="Eukaryot. Cell">
        <title>Genome sequence of the Trichosporon asahii environmental strain CBS 8904.</title>
        <authorList>
            <person name="Yang R.Y."/>
            <person name="Li H.T."/>
            <person name="Zhu H."/>
            <person name="Zhou G.P."/>
            <person name="Wang M."/>
            <person name="Wang L."/>
        </authorList>
    </citation>
    <scope>NUCLEOTIDE SEQUENCE [LARGE SCALE GENOMIC DNA]</scope>
    <source>
        <strain evidence="2 3">CBS 8904</strain>
    </source>
</reference>
<dbReference type="HOGENOM" id="CLU_1185758_0_0_1"/>
<evidence type="ECO:0000313" key="2">
    <source>
        <dbReference type="EMBL" id="EKD01219.1"/>
    </source>
</evidence>
<dbReference type="Proteomes" id="UP000006757">
    <property type="component" value="Unassembled WGS sequence"/>
</dbReference>
<dbReference type="InParanoid" id="K1WIJ0"/>
<dbReference type="AlphaFoldDB" id="K1WIJ0"/>
<name>K1WIJ0_TRIAC</name>
<accession>K1WIJ0</accession>
<sequence>MPKPMPKPVAEPMPGPMAEPMPGPMAKPVPDTDADGALLISMQARLDELQSALAKDKAVCRSADAKVLHEQNAALVAGISELEKRVYHYNKYANALSELATAQQNLIVRQRDTISAFRARDDVKAKREGRTPAPFLYSKGEPTAAELLAIANSQLVLCCDSLRACKKKLVALNNKKDGEAEKEEKKGEGEGEELRDKHAAVQRQLDVVLSAFIVLTVHAQRQVPTIREYGLPSI</sequence>